<organism evidence="1 2">
    <name type="scientific">Deinococcus radiotolerans</name>
    <dbReference type="NCBI Taxonomy" id="1309407"/>
    <lineage>
        <taxon>Bacteria</taxon>
        <taxon>Thermotogati</taxon>
        <taxon>Deinococcota</taxon>
        <taxon>Deinococci</taxon>
        <taxon>Deinococcales</taxon>
        <taxon>Deinococcaceae</taxon>
        <taxon>Deinococcus</taxon>
    </lineage>
</organism>
<dbReference type="EMBL" id="BMPE01000021">
    <property type="protein sequence ID" value="GGL15792.1"/>
    <property type="molecule type" value="Genomic_DNA"/>
</dbReference>
<gene>
    <name evidence="1" type="ORF">GCM10010844_38390</name>
</gene>
<evidence type="ECO:0008006" key="3">
    <source>
        <dbReference type="Google" id="ProtNLM"/>
    </source>
</evidence>
<keyword evidence="2" id="KW-1185">Reference proteome</keyword>
<name>A0ABQ2FQ45_9DEIO</name>
<evidence type="ECO:0000313" key="2">
    <source>
        <dbReference type="Proteomes" id="UP000604341"/>
    </source>
</evidence>
<protein>
    <recommendedName>
        <fullName evidence="3">GAF domain-containing protein</fullName>
    </recommendedName>
</protein>
<dbReference type="RefSeq" id="WP_189070595.1">
    <property type="nucleotide sequence ID" value="NZ_BMPE01000021.1"/>
</dbReference>
<dbReference type="Proteomes" id="UP000604341">
    <property type="component" value="Unassembled WGS sequence"/>
</dbReference>
<reference evidence="2" key="1">
    <citation type="journal article" date="2019" name="Int. J. Syst. Evol. Microbiol.">
        <title>The Global Catalogue of Microorganisms (GCM) 10K type strain sequencing project: providing services to taxonomists for standard genome sequencing and annotation.</title>
        <authorList>
            <consortium name="The Broad Institute Genomics Platform"/>
            <consortium name="The Broad Institute Genome Sequencing Center for Infectious Disease"/>
            <person name="Wu L."/>
            <person name="Ma J."/>
        </authorList>
    </citation>
    <scope>NUCLEOTIDE SEQUENCE [LARGE SCALE GENOMIC DNA]</scope>
    <source>
        <strain evidence="2">JCM 19173</strain>
    </source>
</reference>
<proteinExistence type="predicted"/>
<evidence type="ECO:0000313" key="1">
    <source>
        <dbReference type="EMBL" id="GGL15792.1"/>
    </source>
</evidence>
<accession>A0ABQ2FQ45</accession>
<sequence length="178" mass="19628">MTALMHQRQAHLYGCLYHALHAITQDHGWLAHVEDISENRWLARIHDEGGMIRTYYADAITGTPVPPDFWGRLRAAIPPGGEGGAPTTHLPLLVTVDGLSGLGFHVVALCLPMGSRDDVIISDSARSELLTLTWDDFLGSAYAQATQVQQLITNDLHRYPHESGAEYVSRQDPAPYTM</sequence>
<comment type="caution">
    <text evidence="1">The sequence shown here is derived from an EMBL/GenBank/DDBJ whole genome shotgun (WGS) entry which is preliminary data.</text>
</comment>